<dbReference type="PANTHER" id="PTHR40142:SF1">
    <property type="entry name" value="BPI FOLD CONTAINING FAMILY B, MEMBER 9B-RELATED"/>
    <property type="match status" value="1"/>
</dbReference>
<gene>
    <name evidence="5" type="ORF">APTSU1_000231900</name>
</gene>
<dbReference type="EMBL" id="BAAFST010000002">
    <property type="protein sequence ID" value="GAB1287088.1"/>
    <property type="molecule type" value="Genomic_DNA"/>
</dbReference>
<evidence type="ECO:0000256" key="1">
    <source>
        <dbReference type="ARBA" id="ARBA00004613"/>
    </source>
</evidence>
<keyword evidence="2" id="KW-0964">Secreted</keyword>
<feature type="region of interest" description="Disordered" evidence="3">
    <location>
        <begin position="338"/>
        <end position="371"/>
    </location>
</feature>
<evidence type="ECO:0000313" key="6">
    <source>
        <dbReference type="Proteomes" id="UP001623349"/>
    </source>
</evidence>
<sequence>MKTLPPQIEDLVKCDDVDLDGVVGNLLTTVEGSAVMDILDVTSLLSGGGGLGIGGLLGKEGNEDSSKPSSGSKAAGGLGQLIPDGLPGTDVLGGLLNLGGDKGPGKGLLNGNGLSDIKKPVDDIVNNVSNLKDTVHDKVISMVPETVKEPLEGLLKMDIKETMLKLKVSQVTVDSTDITMGADGIQVLSTVTATIEGEGLLGAVINVMQFQAKLDVTMNIAVSSNNTQCVNLDVQDTHMHVKEMNIQLIETVGETLPLPVPLPLKDVVPVLLTAKINENLEKSNSCAIVLSDFNNCKNTSGLFSYQVQTAKISPKGLAILYCVSTRWLFNGNWMKDGSIPRPQKTSDGRMGTTHKQAKNPALQPRTTQPGRQKQAIEVMDGDTESAQLPSWDPSKKLHSLDEAQKLHNMRGSASKSCNIHKAHSQAEGRNSAHTTRVIGVKANIDNKTVPVLWRSAASRSQNASIAVTISSSTLKTLIKHVARNSSVQMNDLEAQITYIAFASQENNTLRVLYKVDIKKDEIIHLPWQQISKLHTDILDIKLQGPRTLWCHPEAKEEVEGIMSEVTKKAWSRFNELYKKMNIPEGVSSNTLTNSNVKLLKSNDLQAAS</sequence>
<protein>
    <submittedName>
        <fullName evidence="5">Vomeromodulin</fullName>
    </submittedName>
</protein>
<dbReference type="Proteomes" id="UP001623349">
    <property type="component" value="Unassembled WGS sequence"/>
</dbReference>
<evidence type="ECO:0000256" key="2">
    <source>
        <dbReference type="ARBA" id="ARBA00022525"/>
    </source>
</evidence>
<proteinExistence type="predicted"/>
<dbReference type="PANTHER" id="PTHR40142">
    <property type="entry name" value="BPI FOLD-CONTAINING FAMILY B, MEMBER 9B-RELATED"/>
    <property type="match status" value="1"/>
</dbReference>
<reference evidence="5 6" key="1">
    <citation type="submission" date="2024-08" db="EMBL/GenBank/DDBJ databases">
        <title>The draft genome of Apodemus speciosus.</title>
        <authorList>
            <person name="Nabeshima K."/>
            <person name="Suzuki S."/>
            <person name="Onuma M."/>
        </authorList>
    </citation>
    <scope>NUCLEOTIDE SEQUENCE [LARGE SCALE GENOMIC DNA]</scope>
    <source>
        <strain evidence="5">IB14-021</strain>
    </source>
</reference>
<accession>A0ABQ0EIZ6</accession>
<evidence type="ECO:0000259" key="4">
    <source>
        <dbReference type="Pfam" id="PF01273"/>
    </source>
</evidence>
<comment type="caution">
    <text evidence="5">The sequence shown here is derived from an EMBL/GenBank/DDBJ whole genome shotgun (WGS) entry which is preliminary data.</text>
</comment>
<feature type="region of interest" description="Disordered" evidence="3">
    <location>
        <begin position="56"/>
        <end position="79"/>
    </location>
</feature>
<feature type="domain" description="Lipid-binding serum glycoprotein N-terminal" evidence="4">
    <location>
        <begin position="131"/>
        <end position="256"/>
    </location>
</feature>
<dbReference type="Pfam" id="PF01273">
    <property type="entry name" value="LBP_BPI_CETP"/>
    <property type="match status" value="1"/>
</dbReference>
<evidence type="ECO:0000256" key="3">
    <source>
        <dbReference type="SAM" id="MobiDB-lite"/>
    </source>
</evidence>
<dbReference type="InterPro" id="IPR034433">
    <property type="entry name" value="Vomeromodulin"/>
</dbReference>
<comment type="subcellular location">
    <subcellularLocation>
        <location evidence="1">Secreted</location>
    </subcellularLocation>
</comment>
<dbReference type="InterPro" id="IPR017942">
    <property type="entry name" value="Lipid-bd_serum_glycop_N"/>
</dbReference>
<evidence type="ECO:0000313" key="5">
    <source>
        <dbReference type="EMBL" id="GAB1287088.1"/>
    </source>
</evidence>
<name>A0ABQ0EIZ6_APOSI</name>
<keyword evidence="6" id="KW-1185">Reference proteome</keyword>
<organism evidence="5 6">
    <name type="scientific">Apodemus speciosus</name>
    <name type="common">Large Japanese field mouse</name>
    <dbReference type="NCBI Taxonomy" id="105296"/>
    <lineage>
        <taxon>Eukaryota</taxon>
        <taxon>Metazoa</taxon>
        <taxon>Chordata</taxon>
        <taxon>Craniata</taxon>
        <taxon>Vertebrata</taxon>
        <taxon>Euteleostomi</taxon>
        <taxon>Mammalia</taxon>
        <taxon>Eutheria</taxon>
        <taxon>Euarchontoglires</taxon>
        <taxon>Glires</taxon>
        <taxon>Rodentia</taxon>
        <taxon>Myomorpha</taxon>
        <taxon>Muroidea</taxon>
        <taxon>Muridae</taxon>
        <taxon>Murinae</taxon>
        <taxon>Apodemus</taxon>
    </lineage>
</organism>